<accession>A0A1M6GR97</accession>
<keyword evidence="5" id="KW-1185">Reference proteome</keyword>
<evidence type="ECO:0000259" key="2">
    <source>
        <dbReference type="Pfam" id="PF01370"/>
    </source>
</evidence>
<sequence>MKILITGGAGFIGSYFTNLLYEEGHEVFIIDNLNPQIHGQFKYDSFLYKSILNKAEFIEEDILESKYLNTIVNKVDYVVHLAAETGTGQSMYDISNCVKTNSFGTAVLLESIIKNRSNIKKFILASSRAVYGEGKYYCIEHGNVYPDARKIEDMQKGQFECKCPFCDREVSSLATDEKSAISPKSIYGITKFNQEQLVKTLCESINLPYTIFRFQNVYGKGQSVNNPYTGILAIFSKLLLENKEINVFEDGLESRDFIHVNDIVNAIYYDLLINKKNKIYNVGTGQKTTVLEIVNLIFKNIQSNAGYQVTGSFRAGDIRHNFADIQAIQKDLNFKPAIKLEEGICSLIDWIIISNEAEIFKKYEKSLEEMKNFNLYFEHNVK</sequence>
<comment type="similarity">
    <text evidence="1">Belongs to the NAD(P)-dependent epimerase/dehydratase family.</text>
</comment>
<name>A0A1M6GR97_9BACT</name>
<dbReference type="InterPro" id="IPR001509">
    <property type="entry name" value="Epimerase_deHydtase"/>
</dbReference>
<dbReference type="InterPro" id="IPR036291">
    <property type="entry name" value="NAD(P)-bd_dom_sf"/>
</dbReference>
<dbReference type="PRINTS" id="PR01713">
    <property type="entry name" value="NUCEPIMERASE"/>
</dbReference>
<dbReference type="Proteomes" id="UP000184050">
    <property type="component" value="Unassembled WGS sequence"/>
</dbReference>
<feature type="domain" description="NAD(P)-binding" evidence="3">
    <location>
        <begin position="4"/>
        <end position="135"/>
    </location>
</feature>
<dbReference type="OrthoDB" id="9801785at2"/>
<evidence type="ECO:0000313" key="4">
    <source>
        <dbReference type="EMBL" id="SHJ12471.1"/>
    </source>
</evidence>
<dbReference type="RefSeq" id="WP_073168532.1">
    <property type="nucleotide sequence ID" value="NZ_FQZE01000011.1"/>
</dbReference>
<evidence type="ECO:0000256" key="1">
    <source>
        <dbReference type="ARBA" id="ARBA00007637"/>
    </source>
</evidence>
<dbReference type="STRING" id="1168035.SAMN05444280_11189"/>
<reference evidence="4 5" key="1">
    <citation type="submission" date="2016-11" db="EMBL/GenBank/DDBJ databases">
        <authorList>
            <person name="Jaros S."/>
            <person name="Januszkiewicz K."/>
            <person name="Wedrychowicz H."/>
        </authorList>
    </citation>
    <scope>NUCLEOTIDE SEQUENCE [LARGE SCALE GENOMIC DNA]</scope>
    <source>
        <strain evidence="4 5">DSM 27063</strain>
    </source>
</reference>
<proteinExistence type="inferred from homology"/>
<gene>
    <name evidence="4" type="ORF">SAMN05444280_11189</name>
</gene>
<dbReference type="PANTHER" id="PTHR43000">
    <property type="entry name" value="DTDP-D-GLUCOSE 4,6-DEHYDRATASE-RELATED"/>
    <property type="match status" value="1"/>
</dbReference>
<dbReference type="AlphaFoldDB" id="A0A1M6GR97"/>
<evidence type="ECO:0000313" key="5">
    <source>
        <dbReference type="Proteomes" id="UP000184050"/>
    </source>
</evidence>
<protein>
    <submittedName>
        <fullName evidence="4">dTDP-L-rhamnose 4-epimerase</fullName>
    </submittedName>
</protein>
<dbReference type="EMBL" id="FQZE01000011">
    <property type="protein sequence ID" value="SHJ12471.1"/>
    <property type="molecule type" value="Genomic_DNA"/>
</dbReference>
<dbReference type="Pfam" id="PF16363">
    <property type="entry name" value="GDP_Man_Dehyd"/>
    <property type="match status" value="1"/>
</dbReference>
<dbReference type="Gene3D" id="3.40.50.720">
    <property type="entry name" value="NAD(P)-binding Rossmann-like Domain"/>
    <property type="match status" value="1"/>
</dbReference>
<organism evidence="4 5">
    <name type="scientific">Tangfeifania diversioriginum</name>
    <dbReference type="NCBI Taxonomy" id="1168035"/>
    <lineage>
        <taxon>Bacteria</taxon>
        <taxon>Pseudomonadati</taxon>
        <taxon>Bacteroidota</taxon>
        <taxon>Bacteroidia</taxon>
        <taxon>Marinilabiliales</taxon>
        <taxon>Prolixibacteraceae</taxon>
        <taxon>Tangfeifania</taxon>
    </lineage>
</organism>
<dbReference type="SUPFAM" id="SSF51735">
    <property type="entry name" value="NAD(P)-binding Rossmann-fold domains"/>
    <property type="match status" value="1"/>
</dbReference>
<feature type="domain" description="NAD-dependent epimerase/dehydratase" evidence="2">
    <location>
        <begin position="176"/>
        <end position="283"/>
    </location>
</feature>
<dbReference type="Pfam" id="PF01370">
    <property type="entry name" value="Epimerase"/>
    <property type="match status" value="1"/>
</dbReference>
<dbReference type="InterPro" id="IPR016040">
    <property type="entry name" value="NAD(P)-bd_dom"/>
</dbReference>
<evidence type="ECO:0000259" key="3">
    <source>
        <dbReference type="Pfam" id="PF16363"/>
    </source>
</evidence>